<evidence type="ECO:0000256" key="2">
    <source>
        <dbReference type="ARBA" id="ARBA00009142"/>
    </source>
</evidence>
<evidence type="ECO:0000256" key="5">
    <source>
        <dbReference type="ARBA" id="ARBA00023136"/>
    </source>
</evidence>
<feature type="transmembrane region" description="Helical" evidence="6">
    <location>
        <begin position="375"/>
        <end position="400"/>
    </location>
</feature>
<feature type="signal peptide" evidence="7">
    <location>
        <begin position="1"/>
        <end position="24"/>
    </location>
</feature>
<evidence type="ECO:0000256" key="4">
    <source>
        <dbReference type="ARBA" id="ARBA00022989"/>
    </source>
</evidence>
<gene>
    <name evidence="8" type="ORF">Acr_27g0004040</name>
</gene>
<dbReference type="GO" id="GO:0016020">
    <property type="term" value="C:membrane"/>
    <property type="evidence" value="ECO:0007669"/>
    <property type="project" value="UniProtKB-SubCell"/>
</dbReference>
<dbReference type="EMBL" id="BJWL01000027">
    <property type="protein sequence ID" value="GFZ18665.1"/>
    <property type="molecule type" value="Genomic_DNA"/>
</dbReference>
<comment type="subcellular location">
    <subcellularLocation>
        <location evidence="1">Membrane</location>
        <topology evidence="1">Multi-pass membrane protein</topology>
    </subcellularLocation>
</comment>
<protein>
    <submittedName>
        <fullName evidence="8">Sulfite exporter TauE/SafE family protein</fullName>
    </submittedName>
</protein>
<dbReference type="GO" id="GO:0016567">
    <property type="term" value="P:protein ubiquitination"/>
    <property type="evidence" value="ECO:0007669"/>
    <property type="project" value="TreeGrafter"/>
</dbReference>
<sequence length="418" mass="45668">MAVAATAACLVCWGLFTVIGFGSAERLLRATEPDYFVEKEMRHGFIVRLIHFFWQNGKSGYEHVWPELVFGWRVVVGSIIGFFGAALGSVGGVGGGGIFVPMLTLIIGFDPKSSTAISKCMIMGAAGSTVYYNLRLRHPTLDMPVIDYDLALLFQPMLMLGISIGVAFNVIFADWMKHGIKETIMKKEALEQFEAQSKPGGECRMPPPNIVRPLYNIYWKELALLVFVWIAILVVQIMKVPIAVSVTLYEAICLYKGTRVIASKGKEITNWKAHMLFLYCCCGIVAGIVGGLLGLGGGFILGPLFLELGIPPQVASATSTFAMAFSSSMSVVQYYLLKRFPVPYASFFVLVATIAAFTGQHVVRKVIALLGRASIIIFVLALTIFVSAISLGGVGIANMIEKLENQEYMGFENLCHQT</sequence>
<dbReference type="GO" id="GO:0031464">
    <property type="term" value="C:Cul4A-RING E3 ubiquitin ligase complex"/>
    <property type="evidence" value="ECO:0007669"/>
    <property type="project" value="TreeGrafter"/>
</dbReference>
<feature type="transmembrane region" description="Helical" evidence="6">
    <location>
        <begin position="116"/>
        <end position="134"/>
    </location>
</feature>
<keyword evidence="7" id="KW-0732">Signal</keyword>
<name>A0A7J0H6W3_9ERIC</name>
<feature type="transmembrane region" description="Helical" evidence="6">
    <location>
        <begin position="314"/>
        <end position="336"/>
    </location>
</feature>
<evidence type="ECO:0000256" key="7">
    <source>
        <dbReference type="SAM" id="SignalP"/>
    </source>
</evidence>
<dbReference type="PANTHER" id="PTHR14255:SF31">
    <property type="entry name" value="SULFITE EXPORTER TAUE_SAFE FAMILY PROTEIN 3-LIKE"/>
    <property type="match status" value="1"/>
</dbReference>
<comment type="similarity">
    <text evidence="2">Belongs to the 4-toluene sulfonate uptake permease (TSUP) (TC 2.A.102) family.</text>
</comment>
<keyword evidence="9" id="KW-1185">Reference proteome</keyword>
<evidence type="ECO:0000313" key="9">
    <source>
        <dbReference type="Proteomes" id="UP000585474"/>
    </source>
</evidence>
<keyword evidence="5 6" id="KW-0472">Membrane</keyword>
<dbReference type="Proteomes" id="UP000585474">
    <property type="component" value="Unassembled WGS sequence"/>
</dbReference>
<dbReference type="PANTHER" id="PTHR14255">
    <property type="entry name" value="CEREBLON"/>
    <property type="match status" value="1"/>
</dbReference>
<feature type="transmembrane region" description="Helical" evidence="6">
    <location>
        <begin position="222"/>
        <end position="242"/>
    </location>
</feature>
<feature type="transmembrane region" description="Helical" evidence="6">
    <location>
        <begin position="79"/>
        <end position="109"/>
    </location>
</feature>
<organism evidence="8 9">
    <name type="scientific">Actinidia rufa</name>
    <dbReference type="NCBI Taxonomy" id="165716"/>
    <lineage>
        <taxon>Eukaryota</taxon>
        <taxon>Viridiplantae</taxon>
        <taxon>Streptophyta</taxon>
        <taxon>Embryophyta</taxon>
        <taxon>Tracheophyta</taxon>
        <taxon>Spermatophyta</taxon>
        <taxon>Magnoliopsida</taxon>
        <taxon>eudicotyledons</taxon>
        <taxon>Gunneridae</taxon>
        <taxon>Pentapetalae</taxon>
        <taxon>asterids</taxon>
        <taxon>Ericales</taxon>
        <taxon>Actinidiaceae</taxon>
        <taxon>Actinidia</taxon>
    </lineage>
</organism>
<feature type="transmembrane region" description="Helical" evidence="6">
    <location>
        <begin position="276"/>
        <end position="302"/>
    </location>
</feature>
<dbReference type="AlphaFoldDB" id="A0A7J0H6W3"/>
<dbReference type="OrthoDB" id="434519at2759"/>
<feature type="transmembrane region" description="Helical" evidence="6">
    <location>
        <begin position="154"/>
        <end position="176"/>
    </location>
</feature>
<proteinExistence type="inferred from homology"/>
<reference evidence="8 9" key="1">
    <citation type="submission" date="2019-07" db="EMBL/GenBank/DDBJ databases">
        <title>De Novo Assembly of kiwifruit Actinidia rufa.</title>
        <authorList>
            <person name="Sugita-Konishi S."/>
            <person name="Sato K."/>
            <person name="Mori E."/>
            <person name="Abe Y."/>
            <person name="Kisaki G."/>
            <person name="Hamano K."/>
            <person name="Suezawa K."/>
            <person name="Otani M."/>
            <person name="Fukuda T."/>
            <person name="Manabe T."/>
            <person name="Gomi K."/>
            <person name="Tabuchi M."/>
            <person name="Akimitsu K."/>
            <person name="Kataoka I."/>
        </authorList>
    </citation>
    <scope>NUCLEOTIDE SEQUENCE [LARGE SCALE GENOMIC DNA]</scope>
    <source>
        <strain evidence="9">cv. Fuchu</strain>
    </source>
</reference>
<feature type="transmembrane region" description="Helical" evidence="6">
    <location>
        <begin position="342"/>
        <end position="363"/>
    </location>
</feature>
<evidence type="ECO:0000256" key="6">
    <source>
        <dbReference type="SAM" id="Phobius"/>
    </source>
</evidence>
<evidence type="ECO:0000256" key="3">
    <source>
        <dbReference type="ARBA" id="ARBA00022692"/>
    </source>
</evidence>
<dbReference type="Pfam" id="PF01925">
    <property type="entry name" value="TauE"/>
    <property type="match status" value="1"/>
</dbReference>
<evidence type="ECO:0000313" key="8">
    <source>
        <dbReference type="EMBL" id="GFZ18665.1"/>
    </source>
</evidence>
<comment type="caution">
    <text evidence="8">The sequence shown here is derived from an EMBL/GenBank/DDBJ whole genome shotgun (WGS) entry which is preliminary data.</text>
</comment>
<keyword evidence="3 6" id="KW-0812">Transmembrane</keyword>
<dbReference type="InterPro" id="IPR002781">
    <property type="entry name" value="TM_pro_TauE-like"/>
</dbReference>
<keyword evidence="4 6" id="KW-1133">Transmembrane helix</keyword>
<feature type="chain" id="PRO_5029789231" evidence="7">
    <location>
        <begin position="25"/>
        <end position="418"/>
    </location>
</feature>
<accession>A0A7J0H6W3</accession>
<evidence type="ECO:0000256" key="1">
    <source>
        <dbReference type="ARBA" id="ARBA00004141"/>
    </source>
</evidence>